<dbReference type="Gene3D" id="3.30.420.10">
    <property type="entry name" value="Ribonuclease H-like superfamily/Ribonuclease H"/>
    <property type="match status" value="1"/>
</dbReference>
<name>A0A0C9TJR6_SPHS4</name>
<dbReference type="HOGENOM" id="CLU_056788_11_2_1"/>
<protein>
    <recommendedName>
        <fullName evidence="1">Tc1-like transposase DDE domain-containing protein</fullName>
    </recommendedName>
</protein>
<organism evidence="2 3">
    <name type="scientific">Sphaerobolus stellatus (strain SS14)</name>
    <dbReference type="NCBI Taxonomy" id="990650"/>
    <lineage>
        <taxon>Eukaryota</taxon>
        <taxon>Fungi</taxon>
        <taxon>Dikarya</taxon>
        <taxon>Basidiomycota</taxon>
        <taxon>Agaricomycotina</taxon>
        <taxon>Agaricomycetes</taxon>
        <taxon>Phallomycetidae</taxon>
        <taxon>Geastrales</taxon>
        <taxon>Sphaerobolaceae</taxon>
        <taxon>Sphaerobolus</taxon>
    </lineage>
</organism>
<feature type="non-terminal residue" evidence="2">
    <location>
        <position position="1"/>
    </location>
</feature>
<evidence type="ECO:0000313" key="2">
    <source>
        <dbReference type="EMBL" id="KIJ29873.1"/>
    </source>
</evidence>
<dbReference type="PANTHER" id="PTHR46564">
    <property type="entry name" value="TRANSPOSASE"/>
    <property type="match status" value="1"/>
</dbReference>
<accession>A0A0C9TJR6</accession>
<dbReference type="AlphaFoldDB" id="A0A0C9TJR6"/>
<gene>
    <name evidence="2" type="ORF">M422DRAFT_187799</name>
</gene>
<proteinExistence type="predicted"/>
<sequence length="121" mass="13874">LSAHYIAQQDKSAVNLLTTYRSMDHSLKGERAHKGSYFQRGDRFSVLPALSMEGIMYLHVAQGSFDGNSFLEFLTGLLKVMNPYPELKSVLIMDNCTIHHVKGVGELYCERHIIYDLYRFQ</sequence>
<feature type="domain" description="Tc1-like transposase DDE" evidence="1">
    <location>
        <begin position="10"/>
        <end position="107"/>
    </location>
</feature>
<evidence type="ECO:0000313" key="3">
    <source>
        <dbReference type="Proteomes" id="UP000054279"/>
    </source>
</evidence>
<reference evidence="2 3" key="1">
    <citation type="submission" date="2014-06" db="EMBL/GenBank/DDBJ databases">
        <title>Evolutionary Origins and Diversification of the Mycorrhizal Mutualists.</title>
        <authorList>
            <consortium name="DOE Joint Genome Institute"/>
            <consortium name="Mycorrhizal Genomics Consortium"/>
            <person name="Kohler A."/>
            <person name="Kuo A."/>
            <person name="Nagy L.G."/>
            <person name="Floudas D."/>
            <person name="Copeland A."/>
            <person name="Barry K.W."/>
            <person name="Cichocki N."/>
            <person name="Veneault-Fourrey C."/>
            <person name="LaButti K."/>
            <person name="Lindquist E.A."/>
            <person name="Lipzen A."/>
            <person name="Lundell T."/>
            <person name="Morin E."/>
            <person name="Murat C."/>
            <person name="Riley R."/>
            <person name="Ohm R."/>
            <person name="Sun H."/>
            <person name="Tunlid A."/>
            <person name="Henrissat B."/>
            <person name="Grigoriev I.V."/>
            <person name="Hibbett D.S."/>
            <person name="Martin F."/>
        </authorList>
    </citation>
    <scope>NUCLEOTIDE SEQUENCE [LARGE SCALE GENOMIC DNA]</scope>
    <source>
        <strain evidence="2 3">SS14</strain>
    </source>
</reference>
<dbReference type="Pfam" id="PF13358">
    <property type="entry name" value="DDE_3"/>
    <property type="match status" value="1"/>
</dbReference>
<dbReference type="EMBL" id="KN837273">
    <property type="protein sequence ID" value="KIJ29873.1"/>
    <property type="molecule type" value="Genomic_DNA"/>
</dbReference>
<dbReference type="InterPro" id="IPR036397">
    <property type="entry name" value="RNaseH_sf"/>
</dbReference>
<dbReference type="GO" id="GO:0003676">
    <property type="term" value="F:nucleic acid binding"/>
    <property type="evidence" value="ECO:0007669"/>
    <property type="project" value="InterPro"/>
</dbReference>
<evidence type="ECO:0000259" key="1">
    <source>
        <dbReference type="Pfam" id="PF13358"/>
    </source>
</evidence>
<dbReference type="Proteomes" id="UP000054279">
    <property type="component" value="Unassembled WGS sequence"/>
</dbReference>
<dbReference type="PANTHER" id="PTHR46564:SF1">
    <property type="entry name" value="TRANSPOSASE"/>
    <property type="match status" value="1"/>
</dbReference>
<keyword evidence="3" id="KW-1185">Reference proteome</keyword>
<dbReference type="OrthoDB" id="2266637at2759"/>
<dbReference type="InterPro" id="IPR038717">
    <property type="entry name" value="Tc1-like_DDE_dom"/>
</dbReference>